<dbReference type="EMBL" id="CP017599">
    <property type="protein sequence ID" value="AOW99683.1"/>
    <property type="molecule type" value="Genomic_DNA"/>
</dbReference>
<proteinExistence type="inferred from homology"/>
<evidence type="ECO:0000256" key="2">
    <source>
        <dbReference type="ARBA" id="ARBA00022679"/>
    </source>
</evidence>
<keyword evidence="3" id="KW-0012">Acyltransferase</keyword>
<sequence>MPVIAATAFTFPEHYYPQEVLATAVKKFCIAMNLDFDLDTIDRFFTNVNVKGRYFTHSLDSFFEPPTPGVTAQRSIDLVLDNFEKSVRSLLCSTGIDPEEIALIACSTLTISVPSLEARLMNRIPFSRYIKRLPIFGYGCMGGAAGIARVTEYLEGHPKDAAIFFAGELSSALWQGSLQMELQTMISKLPDDPTLYSEIICSIVTAALFADGMGAVLMVGRDHPLAKPGQPRVIDIGSILLPNTTDLMGMDIADTGFRNILRAEVSDHLKGGLREVIDRLLNKHNLSTDDISCWIVHPGGPKVIKTVQEEFGLSQEAVQLSWDTLEKVGNMSSSTVLYMLNEVLSQEQPSPGSYGLMVAMGPGFSQEILLLQW</sequence>
<dbReference type="Gene3D" id="3.40.47.10">
    <property type="match status" value="2"/>
</dbReference>
<protein>
    <submittedName>
        <fullName evidence="6">3-oxoacyl-ACP synthase</fullName>
    </submittedName>
</protein>
<dbReference type="PIRSF" id="PIRSF000451">
    <property type="entry name" value="PKS_III"/>
    <property type="match status" value="1"/>
</dbReference>
<dbReference type="AlphaFoldDB" id="A0A1D8TQ22"/>
<dbReference type="RefSeq" id="WP_070392162.1">
    <property type="nucleotide sequence ID" value="NZ_CP017599.1"/>
</dbReference>
<keyword evidence="2" id="KW-0808">Transferase</keyword>
<evidence type="ECO:0000313" key="7">
    <source>
        <dbReference type="Proteomes" id="UP000177870"/>
    </source>
</evidence>
<dbReference type="OrthoDB" id="9786288at2"/>
<dbReference type="Pfam" id="PF02797">
    <property type="entry name" value="Chal_sti_synt_C"/>
    <property type="match status" value="1"/>
</dbReference>
<evidence type="ECO:0000256" key="4">
    <source>
        <dbReference type="PIRSR" id="PIRSR000451-1"/>
    </source>
</evidence>
<dbReference type="InterPro" id="IPR011141">
    <property type="entry name" value="Polyketide_synthase_type-III"/>
</dbReference>
<dbReference type="STRING" id="1458985.BJP34_09635"/>
<gene>
    <name evidence="6" type="ORF">BJP34_09635</name>
</gene>
<reference evidence="7" key="1">
    <citation type="submission" date="2016-10" db="EMBL/GenBank/DDBJ databases">
        <title>Comparative genomics uncovers the prolific and rare metabolic potential of the cyanobacterial genus Moorea.</title>
        <authorList>
            <person name="Leao T."/>
            <person name="Castelao G."/>
            <person name="Korobeynikov A."/>
            <person name="Monroe E.A."/>
            <person name="Podell S."/>
            <person name="Glukhov E."/>
            <person name="Allen E."/>
            <person name="Gerwick W.H."/>
            <person name="Gerwick L."/>
        </authorList>
    </citation>
    <scope>NUCLEOTIDE SEQUENCE [LARGE SCALE GENOMIC DNA]</scope>
    <source>
        <strain evidence="7">PAL-8-15-08-1</strain>
    </source>
</reference>
<dbReference type="KEGG" id="mpro:BJP34_09635"/>
<evidence type="ECO:0000256" key="3">
    <source>
        <dbReference type="ARBA" id="ARBA00023315"/>
    </source>
</evidence>
<evidence type="ECO:0000313" key="6">
    <source>
        <dbReference type="EMBL" id="AOW99683.1"/>
    </source>
</evidence>
<organism evidence="6 7">
    <name type="scientific">Moorena producens PAL-8-15-08-1</name>
    <dbReference type="NCBI Taxonomy" id="1458985"/>
    <lineage>
        <taxon>Bacteria</taxon>
        <taxon>Bacillati</taxon>
        <taxon>Cyanobacteriota</taxon>
        <taxon>Cyanophyceae</taxon>
        <taxon>Coleofasciculales</taxon>
        <taxon>Coleofasciculaceae</taxon>
        <taxon>Moorena</taxon>
    </lineage>
</organism>
<dbReference type="PANTHER" id="PTHR11877">
    <property type="entry name" value="HYDROXYMETHYLGLUTARYL-COA SYNTHASE"/>
    <property type="match status" value="1"/>
</dbReference>
<dbReference type="GO" id="GO:0016747">
    <property type="term" value="F:acyltransferase activity, transferring groups other than amino-acyl groups"/>
    <property type="evidence" value="ECO:0007669"/>
    <property type="project" value="InterPro"/>
</dbReference>
<comment type="similarity">
    <text evidence="1">Belongs to the thiolase-like superfamily. Chalcone/stilbene synthases family.</text>
</comment>
<accession>A0A1D8TQ22</accession>
<dbReference type="InterPro" id="IPR012328">
    <property type="entry name" value="Chalcone/stilbene_synt_C"/>
</dbReference>
<dbReference type="Proteomes" id="UP000177870">
    <property type="component" value="Chromosome"/>
</dbReference>
<name>A0A1D8TQ22_9CYAN</name>
<evidence type="ECO:0000256" key="1">
    <source>
        <dbReference type="ARBA" id="ARBA00005531"/>
    </source>
</evidence>
<dbReference type="InterPro" id="IPR016039">
    <property type="entry name" value="Thiolase-like"/>
</dbReference>
<feature type="active site" description="Acyl-thioester intermediate" evidence="4">
    <location>
        <position position="140"/>
    </location>
</feature>
<evidence type="ECO:0000259" key="5">
    <source>
        <dbReference type="Pfam" id="PF02797"/>
    </source>
</evidence>
<dbReference type="PANTHER" id="PTHR11877:SF99">
    <property type="entry name" value="1,3,6,8-TETRAHYDROXYNAPHTHALENE SYNTHASE"/>
    <property type="match status" value="1"/>
</dbReference>
<dbReference type="GO" id="GO:0030639">
    <property type="term" value="P:polyketide biosynthetic process"/>
    <property type="evidence" value="ECO:0007669"/>
    <property type="project" value="TreeGrafter"/>
</dbReference>
<dbReference type="SUPFAM" id="SSF53901">
    <property type="entry name" value="Thiolase-like"/>
    <property type="match status" value="2"/>
</dbReference>
<feature type="domain" description="Chalcone/stilbene synthase C-terminal" evidence="5">
    <location>
        <begin position="240"/>
        <end position="372"/>
    </location>
</feature>